<dbReference type="GO" id="GO:0005525">
    <property type="term" value="F:GTP binding"/>
    <property type="evidence" value="ECO:0007669"/>
    <property type="project" value="InterPro"/>
</dbReference>
<dbReference type="eggNOG" id="KOG0446">
    <property type="taxonomic scope" value="Eukaryota"/>
</dbReference>
<dbReference type="GO" id="GO:0008017">
    <property type="term" value="F:microtubule binding"/>
    <property type="evidence" value="ECO:0007669"/>
    <property type="project" value="TreeGrafter"/>
</dbReference>
<evidence type="ECO:0000256" key="1">
    <source>
        <dbReference type="ARBA" id="ARBA00022741"/>
    </source>
</evidence>
<dbReference type="PRINTS" id="PR00195">
    <property type="entry name" value="DYNAMIN"/>
</dbReference>
<dbReference type="GO" id="GO:0003924">
    <property type="term" value="F:GTPase activity"/>
    <property type="evidence" value="ECO:0007669"/>
    <property type="project" value="InterPro"/>
</dbReference>
<reference evidence="6 7" key="1">
    <citation type="journal article" date="2013" name="PLoS Genet.">
        <title>Genomic mechanisms accounting for the adaptation to parasitism in nematode-trapping fungi.</title>
        <authorList>
            <person name="Meerupati T."/>
            <person name="Andersson K.M."/>
            <person name="Friman E."/>
            <person name="Kumar D."/>
            <person name="Tunlid A."/>
            <person name="Ahren D."/>
        </authorList>
    </citation>
    <scope>NUCLEOTIDE SEQUENCE [LARGE SCALE GENOMIC DNA]</scope>
    <source>
        <strain evidence="6 7">CBS 200.50</strain>
    </source>
</reference>
<evidence type="ECO:0008006" key="8">
    <source>
        <dbReference type="Google" id="ProtNLM"/>
    </source>
</evidence>
<dbReference type="GO" id="GO:0006897">
    <property type="term" value="P:endocytosis"/>
    <property type="evidence" value="ECO:0007669"/>
    <property type="project" value="TreeGrafter"/>
</dbReference>
<feature type="region of interest" description="Disordered" evidence="3">
    <location>
        <begin position="426"/>
        <end position="457"/>
    </location>
</feature>
<dbReference type="Pfam" id="PF00350">
    <property type="entry name" value="Dynamin_N"/>
    <property type="match status" value="1"/>
</dbReference>
<dbReference type="GO" id="GO:0016559">
    <property type="term" value="P:peroxisome fission"/>
    <property type="evidence" value="ECO:0007669"/>
    <property type="project" value="TreeGrafter"/>
</dbReference>
<feature type="domain" description="GED" evidence="4">
    <location>
        <begin position="677"/>
        <end position="766"/>
    </location>
</feature>
<dbReference type="InterPro" id="IPR027417">
    <property type="entry name" value="P-loop_NTPase"/>
</dbReference>
<dbReference type="AlphaFoldDB" id="S8AWX9"/>
<sequence>MESMTKEQFSANFGIDSEGSRIKLLDAIDKVRDLRVRGISLPQIVALGDQNCGKSSLLESISGISFPVNDGLCTRFVIRIALRHTSKPAAVHASIKPGPTSEKSSAVCERLKGFQHEFKVSEFGPDQFQDIIDKATEFMGIGGASGSRRGSSESKRGKRFSDDILEIKVSANYLPHLNIVDVPGLFSNPNMSQTEEDQKLVEDMIKSYIREPETIIMAVMSAMTDLINQHIFNLARGQGGSGDPQGIRTVGVITKCDLLKEGSEDRVLQIVANKDNELRHGFFVVKNRSKDDVENLVTPEERQKSEISFFSEERWNSIDRERVGVQKLNVFLTELLHERIRSELPKIVQNINHVMADSQRKLSGLGDVRKDSNSQRFYLTVIAMNYKDKVKVWLDGIGESNVELSHPARILTHIYTLIKRFRTTMKENGPSRPFKGPDRNEEDNTSGSDGDKGKNAEVAPGDIYSLIREEIDRSPARLLPGKTNSVVAEKLFQELAKDWRRCAEAHVEDAIEAIEKFHSEILKQVTPDEAVRTRLDLSMGVEMCRKFEVARTELEKIINDELSGSLNTDDERFLEKVTLAKRKRIQLNLARNNKSDMWMSPTSSQALVEVLFEVLTNSNVVTGTIFKVLKLANLPGDEADTLTQAGLISQIIKEALPKFYGVSETANALTIGPDAAVEEIHDDLEAYYPIALERFIANVNNQVIFRELLGENGPLSLLDPKYISQLSTEQLQDIVKEDNNTAIQRNKLELDLKRASEAKAILESII</sequence>
<dbReference type="GO" id="GO:0016020">
    <property type="term" value="C:membrane"/>
    <property type="evidence" value="ECO:0007669"/>
    <property type="project" value="TreeGrafter"/>
</dbReference>
<dbReference type="SUPFAM" id="SSF52540">
    <property type="entry name" value="P-loop containing nucleoside triphosphate hydrolases"/>
    <property type="match status" value="1"/>
</dbReference>
<evidence type="ECO:0000256" key="3">
    <source>
        <dbReference type="SAM" id="MobiDB-lite"/>
    </source>
</evidence>
<keyword evidence="7" id="KW-1185">Reference proteome</keyword>
<dbReference type="OrthoDB" id="415706at2759"/>
<evidence type="ECO:0000313" key="7">
    <source>
        <dbReference type="Proteomes" id="UP000015100"/>
    </source>
</evidence>
<dbReference type="GO" id="GO:0005739">
    <property type="term" value="C:mitochondrion"/>
    <property type="evidence" value="ECO:0007669"/>
    <property type="project" value="TreeGrafter"/>
</dbReference>
<dbReference type="CDD" id="cd08771">
    <property type="entry name" value="DLP_1"/>
    <property type="match status" value="1"/>
</dbReference>
<keyword evidence="2" id="KW-0342">GTP-binding</keyword>
<dbReference type="PANTHER" id="PTHR11566">
    <property type="entry name" value="DYNAMIN"/>
    <property type="match status" value="1"/>
</dbReference>
<comment type="caution">
    <text evidence="6">The sequence shown here is derived from an EMBL/GenBank/DDBJ whole genome shotgun (WGS) entry which is preliminary data.</text>
</comment>
<name>S8AWX9_DACHA</name>
<gene>
    <name evidence="6" type="ORF">H072_508</name>
</gene>
<dbReference type="STRING" id="1284197.S8AWX9"/>
<dbReference type="InterPro" id="IPR001401">
    <property type="entry name" value="Dynamin_GTPase"/>
</dbReference>
<dbReference type="InterPro" id="IPR020850">
    <property type="entry name" value="GED_dom"/>
</dbReference>
<dbReference type="PANTHER" id="PTHR11566:SF21">
    <property type="entry name" value="DYNAMIN RELATED PROTEIN 1, ISOFORM A"/>
    <property type="match status" value="1"/>
</dbReference>
<evidence type="ECO:0000259" key="5">
    <source>
        <dbReference type="PROSITE" id="PS51718"/>
    </source>
</evidence>
<dbReference type="GO" id="GO:0005874">
    <property type="term" value="C:microtubule"/>
    <property type="evidence" value="ECO:0007669"/>
    <property type="project" value="TreeGrafter"/>
</dbReference>
<organism evidence="6 7">
    <name type="scientific">Dactylellina haptotyla (strain CBS 200.50)</name>
    <name type="common">Nematode-trapping fungus</name>
    <name type="synonym">Monacrosporium haptotylum</name>
    <dbReference type="NCBI Taxonomy" id="1284197"/>
    <lineage>
        <taxon>Eukaryota</taxon>
        <taxon>Fungi</taxon>
        <taxon>Dikarya</taxon>
        <taxon>Ascomycota</taxon>
        <taxon>Pezizomycotina</taxon>
        <taxon>Orbiliomycetes</taxon>
        <taxon>Orbiliales</taxon>
        <taxon>Orbiliaceae</taxon>
        <taxon>Dactylellina</taxon>
    </lineage>
</organism>
<dbReference type="HOGENOM" id="CLU_008964_7_2_1"/>
<protein>
    <recommendedName>
        <fullName evidence="8">GED domain-containing protein</fullName>
    </recommendedName>
</protein>
<dbReference type="PROSITE" id="PS51718">
    <property type="entry name" value="G_DYNAMIN_2"/>
    <property type="match status" value="1"/>
</dbReference>
<dbReference type="InterPro" id="IPR022812">
    <property type="entry name" value="Dynamin"/>
</dbReference>
<feature type="domain" description="Dynamin-type G" evidence="5">
    <location>
        <begin position="38"/>
        <end position="345"/>
    </location>
</feature>
<evidence type="ECO:0000313" key="6">
    <source>
        <dbReference type="EMBL" id="EPS45501.1"/>
    </source>
</evidence>
<proteinExistence type="predicted"/>
<dbReference type="PROSITE" id="PS51388">
    <property type="entry name" value="GED"/>
    <property type="match status" value="1"/>
</dbReference>
<dbReference type="InterPro" id="IPR000375">
    <property type="entry name" value="Dynamin_stalk"/>
</dbReference>
<dbReference type="InterPro" id="IPR030381">
    <property type="entry name" value="G_DYNAMIN_dom"/>
</dbReference>
<keyword evidence="1" id="KW-0547">Nucleotide-binding</keyword>
<dbReference type="EMBL" id="AQGS01000014">
    <property type="protein sequence ID" value="EPS45501.1"/>
    <property type="molecule type" value="Genomic_DNA"/>
</dbReference>
<dbReference type="Proteomes" id="UP000015100">
    <property type="component" value="Unassembled WGS sequence"/>
</dbReference>
<evidence type="ECO:0000256" key="2">
    <source>
        <dbReference type="ARBA" id="ARBA00023134"/>
    </source>
</evidence>
<evidence type="ECO:0000259" key="4">
    <source>
        <dbReference type="PROSITE" id="PS51388"/>
    </source>
</evidence>
<dbReference type="SMART" id="SM00053">
    <property type="entry name" value="DYNc"/>
    <property type="match status" value="1"/>
</dbReference>
<dbReference type="InterPro" id="IPR045063">
    <property type="entry name" value="Dynamin_N"/>
</dbReference>
<dbReference type="GO" id="GO:0048312">
    <property type="term" value="P:intracellular distribution of mitochondria"/>
    <property type="evidence" value="ECO:0007669"/>
    <property type="project" value="TreeGrafter"/>
</dbReference>
<dbReference type="GO" id="GO:0000266">
    <property type="term" value="P:mitochondrial fission"/>
    <property type="evidence" value="ECO:0007669"/>
    <property type="project" value="TreeGrafter"/>
</dbReference>
<dbReference type="OMA" id="ALVEECH"/>
<dbReference type="Pfam" id="PF01031">
    <property type="entry name" value="Dynamin_M"/>
    <property type="match status" value="1"/>
</dbReference>
<accession>S8AWX9</accession>
<dbReference type="Gene3D" id="3.40.50.300">
    <property type="entry name" value="P-loop containing nucleotide triphosphate hydrolases"/>
    <property type="match status" value="1"/>
</dbReference>
<reference evidence="7" key="2">
    <citation type="submission" date="2013-04" db="EMBL/GenBank/DDBJ databases">
        <title>Genomic mechanisms accounting for the adaptation to parasitism in nematode-trapping fungi.</title>
        <authorList>
            <person name="Ahren D.G."/>
        </authorList>
    </citation>
    <scope>NUCLEOTIDE SEQUENCE [LARGE SCALE GENOMIC DNA]</scope>
    <source>
        <strain evidence="7">CBS 200.50</strain>
    </source>
</reference>